<dbReference type="SUPFAM" id="SSF57535">
    <property type="entry name" value="Complement control module/SCR domain"/>
    <property type="match status" value="2"/>
</dbReference>
<accession>A0A7K7WH68</accession>
<keyword evidence="3" id="KW-0768">Sushi</keyword>
<dbReference type="SMART" id="SM00032">
    <property type="entry name" value="CCP"/>
    <property type="match status" value="2"/>
</dbReference>
<evidence type="ECO:0000256" key="3">
    <source>
        <dbReference type="PROSITE-ProRule" id="PRU00302"/>
    </source>
</evidence>
<keyword evidence="1" id="KW-0677">Repeat</keyword>
<keyword evidence="7" id="KW-1185">Reference proteome</keyword>
<dbReference type="PROSITE" id="PS50923">
    <property type="entry name" value="SUSHI"/>
    <property type="match status" value="2"/>
</dbReference>
<evidence type="ECO:0000313" key="7">
    <source>
        <dbReference type="Proteomes" id="UP000531559"/>
    </source>
</evidence>
<dbReference type="Proteomes" id="UP000531559">
    <property type="component" value="Unassembled WGS sequence"/>
</dbReference>
<proteinExistence type="predicted"/>
<evidence type="ECO:0000256" key="2">
    <source>
        <dbReference type="ARBA" id="ARBA00023157"/>
    </source>
</evidence>
<organism evidence="6 7">
    <name type="scientific">Nothocercus julius</name>
    <dbReference type="NCBI Taxonomy" id="2585813"/>
    <lineage>
        <taxon>Eukaryota</taxon>
        <taxon>Metazoa</taxon>
        <taxon>Chordata</taxon>
        <taxon>Craniata</taxon>
        <taxon>Vertebrata</taxon>
        <taxon>Euteleostomi</taxon>
        <taxon>Archelosauria</taxon>
        <taxon>Archosauria</taxon>
        <taxon>Dinosauria</taxon>
        <taxon>Saurischia</taxon>
        <taxon>Theropoda</taxon>
        <taxon>Coelurosauria</taxon>
        <taxon>Aves</taxon>
        <taxon>Palaeognathae</taxon>
        <taxon>Tinamiformes</taxon>
        <taxon>Tinamidae</taxon>
        <taxon>Nothocercus</taxon>
    </lineage>
</organism>
<dbReference type="EMBL" id="VZSV01000143">
    <property type="protein sequence ID" value="NXA52608.1"/>
    <property type="molecule type" value="Genomic_DNA"/>
</dbReference>
<dbReference type="InterPro" id="IPR051277">
    <property type="entry name" value="SEZ6_CSMD_C4BPB_Regulators"/>
</dbReference>
<keyword evidence="2" id="KW-1015">Disulfide bond</keyword>
<evidence type="ECO:0000313" key="6">
    <source>
        <dbReference type="EMBL" id="NXA52608.1"/>
    </source>
</evidence>
<dbReference type="Pfam" id="PF00084">
    <property type="entry name" value="Sushi"/>
    <property type="match status" value="2"/>
</dbReference>
<dbReference type="Gene3D" id="2.10.70.10">
    <property type="entry name" value="Complement Module, domain 1"/>
    <property type="match status" value="2"/>
</dbReference>
<feature type="region of interest" description="Disordered" evidence="4">
    <location>
        <begin position="1"/>
        <end position="40"/>
    </location>
</feature>
<evidence type="ECO:0000256" key="4">
    <source>
        <dbReference type="SAM" id="MobiDB-lite"/>
    </source>
</evidence>
<gene>
    <name evidence="6" type="primary">Cd55_1</name>
    <name evidence="6" type="ORF">NOTJUL_R05872</name>
</gene>
<name>A0A7K7WH68_9AVES</name>
<dbReference type="AlphaFoldDB" id="A0A7K7WH68"/>
<dbReference type="CDD" id="cd00033">
    <property type="entry name" value="CCP"/>
    <property type="match status" value="2"/>
</dbReference>
<dbReference type="PANTHER" id="PTHR45656:SF15">
    <property type="entry name" value="SUSHI DOMAIN-CONTAINING PROTEIN"/>
    <property type="match status" value="1"/>
</dbReference>
<dbReference type="PANTHER" id="PTHR45656">
    <property type="entry name" value="PROTEIN CBR-CLEC-78"/>
    <property type="match status" value="1"/>
</dbReference>
<protein>
    <submittedName>
        <fullName evidence="6">DAF factor</fullName>
    </submittedName>
</protein>
<feature type="non-terminal residue" evidence="6">
    <location>
        <position position="1"/>
    </location>
</feature>
<dbReference type="InterPro" id="IPR000436">
    <property type="entry name" value="Sushi_SCR_CCP_dom"/>
</dbReference>
<comment type="caution">
    <text evidence="6">The sequence shown here is derived from an EMBL/GenBank/DDBJ whole genome shotgun (WGS) entry which is preliminary data.</text>
</comment>
<sequence length="180" mass="18605">LAPKAAGGRQHPKSFSGPAGDCGPPPPMTHAEPVGASPTGSFPVGSKVTYRCLEGALRLPGRADTTECLPGPRWSELPELCARGCAAPTRLLFAALSEQDQQRNFYPAGITVSYSCRAGYANTTASAPTSTCLPNLTWSPAPELCARKSCGRPAALPGGRVLPPSDLLFGARALVVCDDG</sequence>
<feature type="domain" description="Sushi" evidence="5">
    <location>
        <begin position="20"/>
        <end position="83"/>
    </location>
</feature>
<evidence type="ECO:0000256" key="1">
    <source>
        <dbReference type="ARBA" id="ARBA00022737"/>
    </source>
</evidence>
<comment type="caution">
    <text evidence="3">Lacks conserved residue(s) required for the propagation of feature annotation.</text>
</comment>
<reference evidence="6 7" key="1">
    <citation type="submission" date="2019-09" db="EMBL/GenBank/DDBJ databases">
        <title>Bird 10,000 Genomes (B10K) Project - Family phase.</title>
        <authorList>
            <person name="Zhang G."/>
        </authorList>
    </citation>
    <scope>NUCLEOTIDE SEQUENCE [LARGE SCALE GENOMIC DNA]</scope>
    <source>
        <strain evidence="6">B10K-MSB-01</strain>
    </source>
</reference>
<dbReference type="OrthoDB" id="406096at2759"/>
<evidence type="ECO:0000259" key="5">
    <source>
        <dbReference type="PROSITE" id="PS50923"/>
    </source>
</evidence>
<feature type="domain" description="Sushi" evidence="5">
    <location>
        <begin position="84"/>
        <end position="147"/>
    </location>
</feature>
<dbReference type="InterPro" id="IPR035976">
    <property type="entry name" value="Sushi/SCR/CCP_sf"/>
</dbReference>
<feature type="non-terminal residue" evidence="6">
    <location>
        <position position="180"/>
    </location>
</feature>